<protein>
    <submittedName>
        <fullName evidence="1">Uncharacterized protein</fullName>
    </submittedName>
</protein>
<organism evidence="1 2">
    <name type="scientific">Streptomyces flavochromogenes</name>
    <dbReference type="NCBI Taxonomy" id="68199"/>
    <lineage>
        <taxon>Bacteria</taxon>
        <taxon>Bacillati</taxon>
        <taxon>Actinomycetota</taxon>
        <taxon>Actinomycetes</taxon>
        <taxon>Kitasatosporales</taxon>
        <taxon>Streptomycetaceae</taxon>
        <taxon>Streptomyces</taxon>
    </lineage>
</organism>
<reference evidence="1 2" key="1">
    <citation type="submission" date="2024-10" db="EMBL/GenBank/DDBJ databases">
        <title>The Natural Products Discovery Center: Release of the First 8490 Sequenced Strains for Exploring Actinobacteria Biosynthetic Diversity.</title>
        <authorList>
            <person name="Kalkreuter E."/>
            <person name="Kautsar S.A."/>
            <person name="Yang D."/>
            <person name="Bader C.D."/>
            <person name="Teijaro C.N."/>
            <person name="Fluegel L."/>
            <person name="Davis C.M."/>
            <person name="Simpson J.R."/>
            <person name="Lauterbach L."/>
            <person name="Steele A.D."/>
            <person name="Gui C."/>
            <person name="Meng S."/>
            <person name="Li G."/>
            <person name="Viehrig K."/>
            <person name="Ye F."/>
            <person name="Su P."/>
            <person name="Kiefer A.F."/>
            <person name="Nichols A."/>
            <person name="Cepeda A.J."/>
            <person name="Yan W."/>
            <person name="Fan B."/>
            <person name="Jiang Y."/>
            <person name="Adhikari A."/>
            <person name="Zheng C.-J."/>
            <person name="Schuster L."/>
            <person name="Cowan T.M."/>
            <person name="Smanski M.J."/>
            <person name="Chevrette M.G."/>
            <person name="De Carvalho L.P.S."/>
            <person name="Shen B."/>
        </authorList>
    </citation>
    <scope>NUCLEOTIDE SEQUENCE [LARGE SCALE GENOMIC DNA]</scope>
    <source>
        <strain evidence="1 2">NPDC012605</strain>
    </source>
</reference>
<accession>A0ABW6Y3C8</accession>
<comment type="caution">
    <text evidence="1">The sequence shown here is derived from an EMBL/GenBank/DDBJ whole genome shotgun (WGS) entry which is preliminary data.</text>
</comment>
<keyword evidence="2" id="KW-1185">Reference proteome</keyword>
<dbReference type="EMBL" id="JBIBDZ010000021">
    <property type="protein sequence ID" value="MFF5924284.1"/>
    <property type="molecule type" value="Genomic_DNA"/>
</dbReference>
<proteinExistence type="predicted"/>
<evidence type="ECO:0000313" key="2">
    <source>
        <dbReference type="Proteomes" id="UP001602370"/>
    </source>
</evidence>
<sequence length="222" mass="24058">MSINEGIPEGLTRRAQYFIGCHGYWTGRGDVERSRAFWLEHGIPGGQIDRVAAFEAVWGGLVLPPSPHYDGGPRAFRGGVPEGPAPDWLFDAGAQRTALPYSFVVGPNGEFGLEAGEWVPLHASVEGWVEALALVDHARRCARTTTVLTGAAVDDLELNGFEVVPEVTGLADTWWRGTDSLVAVYRGEAEIMESPRCQTATIYAGLDSWGLRGLDDFDTPSK</sequence>
<dbReference type="RefSeq" id="WP_388312174.1">
    <property type="nucleotide sequence ID" value="NZ_JBIBDZ010000021.1"/>
</dbReference>
<name>A0ABW6Y3C8_9ACTN</name>
<evidence type="ECO:0000313" key="1">
    <source>
        <dbReference type="EMBL" id="MFF5924284.1"/>
    </source>
</evidence>
<dbReference type="Proteomes" id="UP001602370">
    <property type="component" value="Unassembled WGS sequence"/>
</dbReference>
<gene>
    <name evidence="1" type="ORF">ACFY8C_39100</name>
</gene>